<evidence type="ECO:0000313" key="8">
    <source>
        <dbReference type="EMBL" id="GGF66319.1"/>
    </source>
</evidence>
<dbReference type="Gene3D" id="3.40.50.11540">
    <property type="entry name" value="NADH-ubiquinone oxidoreductase 51kDa subunit"/>
    <property type="match status" value="1"/>
</dbReference>
<dbReference type="Pfam" id="PF01257">
    <property type="entry name" value="2Fe-2S_thioredx"/>
    <property type="match status" value="1"/>
</dbReference>
<evidence type="ECO:0000256" key="6">
    <source>
        <dbReference type="ARBA" id="ARBA00023014"/>
    </source>
</evidence>
<comment type="caution">
    <text evidence="8">The sequence shown here is derived from an EMBL/GenBank/DDBJ whole genome shotgun (WGS) entry which is preliminary data.</text>
</comment>
<dbReference type="PROSITE" id="PS00645">
    <property type="entry name" value="COMPLEX1_51K_2"/>
    <property type="match status" value="1"/>
</dbReference>
<gene>
    <name evidence="8" type="ORF">GCM10011332_20490</name>
</gene>
<dbReference type="InterPro" id="IPR036249">
    <property type="entry name" value="Thioredoxin-like_sf"/>
</dbReference>
<sequence length="469" mass="51312">MIAQLLGPKAQQRDLLIENLHVVQDHFGHLDKESITALAEVMRLSQAQVYEVASFYAHFHLNGPPAPQQSCVSLTCAMFGVGKGAPVPCVGRCAEAPVSLPRAQKSPPDYIDYAAYDYTTYRQYKGQSDQVLHALEAANLRGLGGAGFKVADKWRFFDKATNAVLVINADEGEPGTFKDRHCLERNPHKVIEGALIAADVINAKDIYIYLRDEYADIRQILQIELPKIDTDGRVIHLRRGAGAYICGEETALLESLEGKRGLPRIKPPYPAQQGLFGRPTLINNVETLWRVQDILQNGIEAGSKRFYSLSGRIQKPGVYEAPLTITAQELITHYGGGLLDGHKFKAYLPGGASGGILPAYLANLPLGFGQLEQYGCFIGSAAVIVLSDHDNMKTVCTNLLDFFNHESCGQCTPCRVGCDKLSNMLRHTLDTDLAQELCAVMRDSSICGLGQAAPNPLLSALTYFAEDFT</sequence>
<dbReference type="Gene3D" id="1.10.10.1590">
    <property type="entry name" value="NADH-quinone oxidoreductase subunit E"/>
    <property type="match status" value="1"/>
</dbReference>
<dbReference type="GO" id="GO:0008137">
    <property type="term" value="F:NADH dehydrogenase (ubiquinone) activity"/>
    <property type="evidence" value="ECO:0007669"/>
    <property type="project" value="InterPro"/>
</dbReference>
<keyword evidence="3" id="KW-0004">4Fe-4S</keyword>
<dbReference type="InterPro" id="IPR037207">
    <property type="entry name" value="Nuop51_4Fe4S-bd_sf"/>
</dbReference>
<dbReference type="InterPro" id="IPR037225">
    <property type="entry name" value="Nuo51_FMN-bd_sf"/>
</dbReference>
<reference evidence="8" key="1">
    <citation type="journal article" date="2014" name="Int. J. Syst. Evol. Microbiol.">
        <title>Complete genome sequence of Corynebacterium casei LMG S-19264T (=DSM 44701T), isolated from a smear-ripened cheese.</title>
        <authorList>
            <consortium name="US DOE Joint Genome Institute (JGI-PGF)"/>
            <person name="Walter F."/>
            <person name="Albersmeier A."/>
            <person name="Kalinowski J."/>
            <person name="Ruckert C."/>
        </authorList>
    </citation>
    <scope>NUCLEOTIDE SEQUENCE</scope>
    <source>
        <strain evidence="8">CGMCC 1.15254</strain>
    </source>
</reference>
<dbReference type="SUPFAM" id="SSF142984">
    <property type="entry name" value="Nqo1 middle domain-like"/>
    <property type="match status" value="1"/>
</dbReference>
<dbReference type="PROSITE" id="PS00644">
    <property type="entry name" value="COMPLEX1_51K_1"/>
    <property type="match status" value="1"/>
</dbReference>
<dbReference type="Gene3D" id="3.10.20.600">
    <property type="match status" value="1"/>
</dbReference>
<dbReference type="GO" id="GO:0010181">
    <property type="term" value="F:FMN binding"/>
    <property type="evidence" value="ECO:0007669"/>
    <property type="project" value="InterPro"/>
</dbReference>
<proteinExistence type="inferred from homology"/>
<dbReference type="InterPro" id="IPR019575">
    <property type="entry name" value="Nuop51_4Fe4S-bd"/>
</dbReference>
<dbReference type="InterPro" id="IPR041921">
    <property type="entry name" value="NuoE_N"/>
</dbReference>
<evidence type="ECO:0000256" key="2">
    <source>
        <dbReference type="ARBA" id="ARBA00007523"/>
    </source>
</evidence>
<dbReference type="PANTHER" id="PTHR43578">
    <property type="entry name" value="NADH-QUINONE OXIDOREDUCTASE SUBUNIT F"/>
    <property type="match status" value="1"/>
</dbReference>
<feature type="domain" description="NADH-ubiquinone oxidoreductase 51kDa subunit iron-sulphur binding" evidence="7">
    <location>
        <begin position="393"/>
        <end position="437"/>
    </location>
</feature>
<evidence type="ECO:0000256" key="5">
    <source>
        <dbReference type="ARBA" id="ARBA00023004"/>
    </source>
</evidence>
<keyword evidence="6" id="KW-0411">Iron-sulfur</keyword>
<organism evidence="8 9">
    <name type="scientific">Terasakiella brassicae</name>
    <dbReference type="NCBI Taxonomy" id="1634917"/>
    <lineage>
        <taxon>Bacteria</taxon>
        <taxon>Pseudomonadati</taxon>
        <taxon>Pseudomonadota</taxon>
        <taxon>Alphaproteobacteria</taxon>
        <taxon>Rhodospirillales</taxon>
        <taxon>Terasakiellaceae</taxon>
        <taxon>Terasakiella</taxon>
    </lineage>
</organism>
<dbReference type="AlphaFoldDB" id="A0A917FBX1"/>
<dbReference type="InterPro" id="IPR011538">
    <property type="entry name" value="Nuo51_FMN-bd"/>
</dbReference>
<dbReference type="PANTHER" id="PTHR43578:SF3">
    <property type="entry name" value="NADH-QUINONE OXIDOREDUCTASE SUBUNIT F"/>
    <property type="match status" value="1"/>
</dbReference>
<protein>
    <submittedName>
        <fullName evidence="8">NADH-quinone oxidoreductase subunit F</fullName>
    </submittedName>
</protein>
<evidence type="ECO:0000256" key="1">
    <source>
        <dbReference type="ARBA" id="ARBA00001917"/>
    </source>
</evidence>
<dbReference type="GO" id="GO:0046872">
    <property type="term" value="F:metal ion binding"/>
    <property type="evidence" value="ECO:0007669"/>
    <property type="project" value="UniProtKB-KW"/>
</dbReference>
<dbReference type="SUPFAM" id="SSF140490">
    <property type="entry name" value="Nqo1C-terminal domain-like"/>
    <property type="match status" value="1"/>
</dbReference>
<reference evidence="8" key="2">
    <citation type="submission" date="2020-09" db="EMBL/GenBank/DDBJ databases">
        <authorList>
            <person name="Sun Q."/>
            <person name="Zhou Y."/>
        </authorList>
    </citation>
    <scope>NUCLEOTIDE SEQUENCE</scope>
    <source>
        <strain evidence="8">CGMCC 1.15254</strain>
    </source>
</reference>
<dbReference type="Gene3D" id="1.20.1440.230">
    <property type="entry name" value="NADH-ubiquinone oxidoreductase 51kDa subunit, iron-sulphur binding domain"/>
    <property type="match status" value="1"/>
</dbReference>
<accession>A0A917FBX1</accession>
<dbReference type="Proteomes" id="UP000632498">
    <property type="component" value="Unassembled WGS sequence"/>
</dbReference>
<dbReference type="EMBL" id="BMHV01000013">
    <property type="protein sequence ID" value="GGF66319.1"/>
    <property type="molecule type" value="Genomic_DNA"/>
</dbReference>
<comment type="similarity">
    <text evidence="2">Belongs to the complex I 51 kDa subunit family.</text>
</comment>
<dbReference type="InterPro" id="IPR001949">
    <property type="entry name" value="NADH-UbQ_OxRdtase_51kDa_CS"/>
</dbReference>
<keyword evidence="5" id="KW-0408">Iron</keyword>
<evidence type="ECO:0000313" key="9">
    <source>
        <dbReference type="Proteomes" id="UP000632498"/>
    </source>
</evidence>
<comment type="cofactor">
    <cofactor evidence="1">
        <name>FMN</name>
        <dbReference type="ChEBI" id="CHEBI:58210"/>
    </cofactor>
</comment>
<dbReference type="Pfam" id="PF01512">
    <property type="entry name" value="Complex1_51K"/>
    <property type="match status" value="1"/>
</dbReference>
<dbReference type="Pfam" id="PF10589">
    <property type="entry name" value="NADH_4Fe-4S"/>
    <property type="match status" value="1"/>
</dbReference>
<keyword evidence="9" id="KW-1185">Reference proteome</keyword>
<name>A0A917FBX1_9PROT</name>
<evidence type="ECO:0000256" key="3">
    <source>
        <dbReference type="ARBA" id="ARBA00022485"/>
    </source>
</evidence>
<dbReference type="GO" id="GO:0051539">
    <property type="term" value="F:4 iron, 4 sulfur cluster binding"/>
    <property type="evidence" value="ECO:0007669"/>
    <property type="project" value="UniProtKB-KW"/>
</dbReference>
<evidence type="ECO:0000259" key="7">
    <source>
        <dbReference type="SMART" id="SM00928"/>
    </source>
</evidence>
<dbReference type="SMART" id="SM00928">
    <property type="entry name" value="NADH_4Fe-4S"/>
    <property type="match status" value="1"/>
</dbReference>
<keyword evidence="4" id="KW-0479">Metal-binding</keyword>
<evidence type="ECO:0000256" key="4">
    <source>
        <dbReference type="ARBA" id="ARBA00022723"/>
    </source>
</evidence>
<dbReference type="SUPFAM" id="SSF142019">
    <property type="entry name" value="Nqo1 FMN-binding domain-like"/>
    <property type="match status" value="1"/>
</dbReference>
<dbReference type="SUPFAM" id="SSF52833">
    <property type="entry name" value="Thioredoxin-like"/>
    <property type="match status" value="1"/>
</dbReference>